<gene>
    <name evidence="10" type="primary">tolR</name>
    <name evidence="11" type="ORF">GV64_18285</name>
</gene>
<dbReference type="RefSeq" id="WP_020584755.1">
    <property type="nucleotide sequence ID" value="NZ_JOJP01000001.1"/>
</dbReference>
<dbReference type="AlphaFoldDB" id="A0A081KE36"/>
<reference evidence="11 12" key="1">
    <citation type="submission" date="2014-06" db="EMBL/GenBank/DDBJ databases">
        <title>Whole Genome Sequences of Three Symbiotic Endozoicomonas Bacteria.</title>
        <authorList>
            <person name="Neave M.J."/>
            <person name="Apprill A."/>
            <person name="Voolstra C.R."/>
        </authorList>
    </citation>
    <scope>NUCLEOTIDE SEQUENCE [LARGE SCALE GENOMIC DNA]</scope>
    <source>
        <strain evidence="11 12">DSM 22380</strain>
    </source>
</reference>
<protein>
    <recommendedName>
        <fullName evidence="10">Tol-Pal system protein TolR</fullName>
    </recommendedName>
</protein>
<evidence type="ECO:0000256" key="9">
    <source>
        <dbReference type="ARBA" id="ARBA00023306"/>
    </source>
</evidence>
<dbReference type="GO" id="GO:0005886">
    <property type="term" value="C:plasma membrane"/>
    <property type="evidence" value="ECO:0007669"/>
    <property type="project" value="UniProtKB-SubCell"/>
</dbReference>
<keyword evidence="6 10" id="KW-0812">Transmembrane</keyword>
<dbReference type="eggNOG" id="COG0848">
    <property type="taxonomic scope" value="Bacteria"/>
</dbReference>
<evidence type="ECO:0000256" key="1">
    <source>
        <dbReference type="ARBA" id="ARBA00004162"/>
    </source>
</evidence>
<dbReference type="PANTHER" id="PTHR30558:SF7">
    <property type="entry name" value="TOL-PAL SYSTEM PROTEIN TOLR"/>
    <property type="match status" value="1"/>
</dbReference>
<keyword evidence="9 10" id="KW-0131">Cell cycle</keyword>
<dbReference type="NCBIfam" id="TIGR02801">
    <property type="entry name" value="tolR"/>
    <property type="match status" value="1"/>
</dbReference>
<dbReference type="GO" id="GO:0022857">
    <property type="term" value="F:transmembrane transporter activity"/>
    <property type="evidence" value="ECO:0007669"/>
    <property type="project" value="InterPro"/>
</dbReference>
<dbReference type="GO" id="GO:0051301">
    <property type="term" value="P:cell division"/>
    <property type="evidence" value="ECO:0007669"/>
    <property type="project" value="UniProtKB-UniRule"/>
</dbReference>
<accession>A0A081KE36</accession>
<name>A0A081KE36_9GAMM</name>
<evidence type="ECO:0000256" key="8">
    <source>
        <dbReference type="ARBA" id="ARBA00023136"/>
    </source>
</evidence>
<evidence type="ECO:0000256" key="10">
    <source>
        <dbReference type="HAMAP-Rule" id="MF_02203"/>
    </source>
</evidence>
<evidence type="ECO:0000256" key="4">
    <source>
        <dbReference type="ARBA" id="ARBA00022519"/>
    </source>
</evidence>
<dbReference type="PANTHER" id="PTHR30558">
    <property type="entry name" value="EXBD MEMBRANE COMPONENT OF PMF-DRIVEN MACROMOLECULE IMPORT SYSTEM"/>
    <property type="match status" value="1"/>
</dbReference>
<evidence type="ECO:0000313" key="12">
    <source>
        <dbReference type="Proteomes" id="UP000027997"/>
    </source>
</evidence>
<keyword evidence="4 10" id="KW-0997">Cell inner membrane</keyword>
<keyword evidence="12" id="KW-1185">Reference proteome</keyword>
<sequence length="147" mass="15860">MAKVRVRRKPMSEINMVPFIDIMMVLLVAFMISAPMMTQGVKVELPKTSSDNIALPEDKEVLIVSVKADGSYFIDIGSDRDKAVDLPSLTEKVGKVVSARPNIQVLIQGDTSVAYGSVVQLMAGLQNAGISHVGLVTDPMAVGMEER</sequence>
<dbReference type="Proteomes" id="UP000027997">
    <property type="component" value="Unassembled WGS sequence"/>
</dbReference>
<keyword evidence="3 10" id="KW-1003">Cell membrane</keyword>
<dbReference type="HAMAP" id="MF_02203">
    <property type="entry name" value="TolR"/>
    <property type="match status" value="1"/>
</dbReference>
<dbReference type="EMBL" id="JOJP01000001">
    <property type="protein sequence ID" value="KEI72412.1"/>
    <property type="molecule type" value="Genomic_DNA"/>
</dbReference>
<dbReference type="InterPro" id="IPR014168">
    <property type="entry name" value="Tol-Pal_TolR"/>
</dbReference>
<organism evidence="11 12">
    <name type="scientific">Endozoicomonas elysicola</name>
    <dbReference type="NCBI Taxonomy" id="305900"/>
    <lineage>
        <taxon>Bacteria</taxon>
        <taxon>Pseudomonadati</taxon>
        <taxon>Pseudomonadota</taxon>
        <taxon>Gammaproteobacteria</taxon>
        <taxon>Oceanospirillales</taxon>
        <taxon>Endozoicomonadaceae</taxon>
        <taxon>Endozoicomonas</taxon>
    </lineage>
</organism>
<comment type="caution">
    <text evidence="11">The sequence shown here is derived from an EMBL/GenBank/DDBJ whole genome shotgun (WGS) entry which is preliminary data.</text>
</comment>
<dbReference type="STRING" id="305900.GV64_18285"/>
<comment type="similarity">
    <text evidence="2 10">Belongs to the ExbD/TolR family.</text>
</comment>
<proteinExistence type="inferred from homology"/>
<comment type="subcellular location">
    <subcellularLocation>
        <location evidence="10">Cell inner membrane</location>
        <topology evidence="10">Single-pass membrane protein</topology>
    </subcellularLocation>
    <subcellularLocation>
        <location evidence="1">Cell membrane</location>
        <topology evidence="1">Single-pass membrane protein</topology>
    </subcellularLocation>
</comment>
<evidence type="ECO:0000256" key="3">
    <source>
        <dbReference type="ARBA" id="ARBA00022475"/>
    </source>
</evidence>
<evidence type="ECO:0000313" key="11">
    <source>
        <dbReference type="EMBL" id="KEI72412.1"/>
    </source>
</evidence>
<keyword evidence="5 10" id="KW-0132">Cell division</keyword>
<evidence type="ECO:0000256" key="6">
    <source>
        <dbReference type="ARBA" id="ARBA00022692"/>
    </source>
</evidence>
<dbReference type="Pfam" id="PF02472">
    <property type="entry name" value="ExbD"/>
    <property type="match status" value="1"/>
</dbReference>
<dbReference type="InterPro" id="IPR003400">
    <property type="entry name" value="ExbD"/>
</dbReference>
<dbReference type="GO" id="GO:0015031">
    <property type="term" value="P:protein transport"/>
    <property type="evidence" value="ECO:0007669"/>
    <property type="project" value="InterPro"/>
</dbReference>
<comment type="subunit">
    <text evidence="10">The Tol-Pal system is composed of five core proteins: the inner membrane proteins TolA, TolQ and TolR, the periplasmic protein TolB and the outer membrane protein Pal. They form a network linking the inner and outer membranes and the peptidoglycan layer.</text>
</comment>
<dbReference type="Gene3D" id="3.30.420.270">
    <property type="match status" value="1"/>
</dbReference>
<evidence type="ECO:0000256" key="5">
    <source>
        <dbReference type="ARBA" id="ARBA00022618"/>
    </source>
</evidence>
<evidence type="ECO:0000256" key="2">
    <source>
        <dbReference type="ARBA" id="ARBA00005811"/>
    </source>
</evidence>
<comment type="function">
    <text evidence="10">Part of the Tol-Pal system, which plays a role in outer membrane invagination during cell division and is important for maintaining outer membrane integrity.</text>
</comment>
<keyword evidence="7 10" id="KW-1133">Transmembrane helix</keyword>
<keyword evidence="8 10" id="KW-0472">Membrane</keyword>
<evidence type="ECO:0000256" key="7">
    <source>
        <dbReference type="ARBA" id="ARBA00022989"/>
    </source>
</evidence>